<comment type="caution">
    <text evidence="2">The sequence shown here is derived from an EMBL/GenBank/DDBJ whole genome shotgun (WGS) entry which is preliminary data.</text>
</comment>
<evidence type="ECO:0000313" key="2">
    <source>
        <dbReference type="EMBL" id="KAF7810876.1"/>
    </source>
</evidence>
<keyword evidence="1" id="KW-0175">Coiled coil</keyword>
<dbReference type="PANTHER" id="PTHR33070">
    <property type="entry name" value="OS06G0725500 PROTEIN"/>
    <property type="match status" value="1"/>
</dbReference>
<name>A0A834W9S5_9FABA</name>
<dbReference type="PANTHER" id="PTHR33070:SF129">
    <property type="entry name" value="DUF241 DOMAIN PROTEIN"/>
    <property type="match status" value="1"/>
</dbReference>
<dbReference type="EMBL" id="JAAIUW010000010">
    <property type="protein sequence ID" value="KAF7810876.1"/>
    <property type="molecule type" value="Genomic_DNA"/>
</dbReference>
<dbReference type="AlphaFoldDB" id="A0A834W9S5"/>
<dbReference type="InterPro" id="IPR004320">
    <property type="entry name" value="BPS1_pln"/>
</dbReference>
<accession>A0A834W9S5</accession>
<evidence type="ECO:0000256" key="1">
    <source>
        <dbReference type="SAM" id="Coils"/>
    </source>
</evidence>
<dbReference type="GO" id="GO:0048367">
    <property type="term" value="P:shoot system development"/>
    <property type="evidence" value="ECO:0007669"/>
    <property type="project" value="InterPro"/>
</dbReference>
<sequence length="771" mass="87092">MASIESNSKNSFHIRCNSLPSSPHPLVSQCEEHLNRFKSSESASSSSSSISHDLSGLQDLHDSIDKLLQLQITQQAFEREFSRKCVDELLDGSLRLLDIFSTAKDCLLQSKESMLELQSAIRRTRGSETAFTIEGAKYLASRKKVKKAIQKALKNLKGMKNDSNHEDSSSMISMLKEAEAITVSSLESLLLFISNPSKKNKWSVISKLMMQPKRVACDAEKSELNEFEMVDSTLKSSSIDNFQSHMENLEMCLQDLEVEVERISRKLIRTRVSLLNIFNNYHKLSGLQDLHDCVEKLIQLPLTQEALFQENYAEELLEGSLKLLDVCTAAKDSLLHTKECAREVQSIMRRRKRGGEMEVTLEIRKYLTSRKVVKKAIFKALSNLKCASNKHKVHHHQHHHQSAELVRLLKDVEVVSISILESVLKFISGPTDSKSGNWSLVSKMMKNKRVSCSQEEAEENEFAKVDAALQAFVFHTSSKSENVNHHDLQNQLENLDIHPGKVEDDNGKNMKNNILRTSHETSSSSSSSSLSQKLEGLQDLHDCIEKLVQLPLTQEALVVQDHHENNMVDELLNGSLRLLDVCTSAKDALLHTKECTRELQSVIRRRRRGGEVDLTAEAKKFLTSRKVVRKATLKALENMKGVSKKGNFSSTLVSLLNEVEVVTLSIFESLLNFISGSTRAKSSSWFSVSKLMHKRRVASCAQVTEESEFAQVDAAMQCFVLNLTSKKDNSNILQNQLENLDSRIQELEEGFDFLFRRLIKTRVALLNILNH</sequence>
<organism evidence="2 3">
    <name type="scientific">Senna tora</name>
    <dbReference type="NCBI Taxonomy" id="362788"/>
    <lineage>
        <taxon>Eukaryota</taxon>
        <taxon>Viridiplantae</taxon>
        <taxon>Streptophyta</taxon>
        <taxon>Embryophyta</taxon>
        <taxon>Tracheophyta</taxon>
        <taxon>Spermatophyta</taxon>
        <taxon>Magnoliopsida</taxon>
        <taxon>eudicotyledons</taxon>
        <taxon>Gunneridae</taxon>
        <taxon>Pentapetalae</taxon>
        <taxon>rosids</taxon>
        <taxon>fabids</taxon>
        <taxon>Fabales</taxon>
        <taxon>Fabaceae</taxon>
        <taxon>Caesalpinioideae</taxon>
        <taxon>Cassia clade</taxon>
        <taxon>Senna</taxon>
    </lineage>
</organism>
<reference evidence="2" key="1">
    <citation type="submission" date="2020-09" db="EMBL/GenBank/DDBJ databases">
        <title>Genome-Enabled Discovery of Anthraquinone Biosynthesis in Senna tora.</title>
        <authorList>
            <person name="Kang S.-H."/>
            <person name="Pandey R.P."/>
            <person name="Lee C.-M."/>
            <person name="Sim J.-S."/>
            <person name="Jeong J.-T."/>
            <person name="Choi B.-S."/>
            <person name="Jung M."/>
            <person name="Ginzburg D."/>
            <person name="Zhao K."/>
            <person name="Won S.Y."/>
            <person name="Oh T.-J."/>
            <person name="Yu Y."/>
            <person name="Kim N.-H."/>
            <person name="Lee O.R."/>
            <person name="Lee T.-H."/>
            <person name="Bashyal P."/>
            <person name="Kim T.-S."/>
            <person name="Lee W.-H."/>
            <person name="Kawkins C."/>
            <person name="Kim C.-K."/>
            <person name="Kim J.S."/>
            <person name="Ahn B.O."/>
            <person name="Rhee S.Y."/>
            <person name="Sohng J.K."/>
        </authorList>
    </citation>
    <scope>NUCLEOTIDE SEQUENCE</scope>
    <source>
        <tissue evidence="2">Leaf</tissue>
    </source>
</reference>
<keyword evidence="3" id="KW-1185">Reference proteome</keyword>
<evidence type="ECO:0000313" key="3">
    <source>
        <dbReference type="Proteomes" id="UP000634136"/>
    </source>
</evidence>
<dbReference type="OrthoDB" id="1701699at2759"/>
<gene>
    <name evidence="2" type="ORF">G2W53_031852</name>
</gene>
<feature type="coiled-coil region" evidence="1">
    <location>
        <begin position="723"/>
        <end position="757"/>
    </location>
</feature>
<dbReference type="Proteomes" id="UP000634136">
    <property type="component" value="Unassembled WGS sequence"/>
</dbReference>
<proteinExistence type="predicted"/>
<dbReference type="Pfam" id="PF03087">
    <property type="entry name" value="BPS1"/>
    <property type="match status" value="3"/>
</dbReference>
<dbReference type="GO" id="GO:0048364">
    <property type="term" value="P:root development"/>
    <property type="evidence" value="ECO:0007669"/>
    <property type="project" value="InterPro"/>
</dbReference>
<feature type="coiled-coil region" evidence="1">
    <location>
        <begin position="239"/>
        <end position="266"/>
    </location>
</feature>
<protein>
    <submittedName>
        <fullName evidence="2">DUF241 domain protein</fullName>
    </submittedName>
</protein>